<feature type="compositionally biased region" description="Basic and acidic residues" evidence="1">
    <location>
        <begin position="1"/>
        <end position="14"/>
    </location>
</feature>
<sequence>MTDPRDGRPDEDLQRQTPMPVNELTGQPDSRTGFQTHDPKDTHQGVYTTTPTEDRVASADEGKDVSLPPVDPAAVTHQFDHLATRDPEAMEHAPQAPDYAGAETVAGIGIDGTVVDRLIPAGVDAGVSASVVSNYDRLGGAIDPNPGYVPPSQQTVPHIGEQPGDLPSGAPAELREDVEGR</sequence>
<proteinExistence type="predicted"/>
<dbReference type="RefSeq" id="WP_152871295.1">
    <property type="nucleotide sequence ID" value="NZ_WBSL01000003.1"/>
</dbReference>
<organism evidence="2 3">
    <name type="scientific">Deinococcus terrestris</name>
    <dbReference type="NCBI Taxonomy" id="2651870"/>
    <lineage>
        <taxon>Bacteria</taxon>
        <taxon>Thermotogati</taxon>
        <taxon>Deinococcota</taxon>
        <taxon>Deinococci</taxon>
        <taxon>Deinococcales</taxon>
        <taxon>Deinococcaceae</taxon>
        <taxon>Deinococcus</taxon>
    </lineage>
</organism>
<accession>A0A7X1NWB3</accession>
<reference evidence="2 3" key="1">
    <citation type="submission" date="2019-10" db="EMBL/GenBank/DDBJ databases">
        <title>Deinococcus sp. isolated from soil.</title>
        <authorList>
            <person name="Li Y."/>
            <person name="Wang J."/>
        </authorList>
    </citation>
    <scope>NUCLEOTIDE SEQUENCE [LARGE SCALE GENOMIC DNA]</scope>
    <source>
        <strain evidence="2 3">SDU3-2</strain>
    </source>
</reference>
<keyword evidence="3" id="KW-1185">Reference proteome</keyword>
<feature type="compositionally biased region" description="Polar residues" evidence="1">
    <location>
        <begin position="15"/>
        <end position="35"/>
    </location>
</feature>
<dbReference type="Proteomes" id="UP000484842">
    <property type="component" value="Unassembled WGS sequence"/>
</dbReference>
<feature type="region of interest" description="Disordered" evidence="1">
    <location>
        <begin position="140"/>
        <end position="181"/>
    </location>
</feature>
<evidence type="ECO:0000313" key="3">
    <source>
        <dbReference type="Proteomes" id="UP000484842"/>
    </source>
</evidence>
<evidence type="ECO:0000313" key="2">
    <source>
        <dbReference type="EMBL" id="MPY66982.1"/>
    </source>
</evidence>
<gene>
    <name evidence="2" type="ORF">F8S09_09820</name>
</gene>
<feature type="compositionally biased region" description="Basic and acidic residues" evidence="1">
    <location>
        <begin position="52"/>
        <end position="64"/>
    </location>
</feature>
<dbReference type="EMBL" id="WBSL01000003">
    <property type="protein sequence ID" value="MPY66982.1"/>
    <property type="molecule type" value="Genomic_DNA"/>
</dbReference>
<protein>
    <submittedName>
        <fullName evidence="2">Uncharacterized protein</fullName>
    </submittedName>
</protein>
<feature type="region of interest" description="Disordered" evidence="1">
    <location>
        <begin position="1"/>
        <end position="72"/>
    </location>
</feature>
<comment type="caution">
    <text evidence="2">The sequence shown here is derived from an EMBL/GenBank/DDBJ whole genome shotgun (WGS) entry which is preliminary data.</text>
</comment>
<name>A0A7X1NWB3_9DEIO</name>
<evidence type="ECO:0000256" key="1">
    <source>
        <dbReference type="SAM" id="MobiDB-lite"/>
    </source>
</evidence>
<dbReference type="AlphaFoldDB" id="A0A7X1NWB3"/>